<organism evidence="3 4">
    <name type="scientific">Exidia glandulosa HHB12029</name>
    <dbReference type="NCBI Taxonomy" id="1314781"/>
    <lineage>
        <taxon>Eukaryota</taxon>
        <taxon>Fungi</taxon>
        <taxon>Dikarya</taxon>
        <taxon>Basidiomycota</taxon>
        <taxon>Agaricomycotina</taxon>
        <taxon>Agaricomycetes</taxon>
        <taxon>Auriculariales</taxon>
        <taxon>Exidiaceae</taxon>
        <taxon>Exidia</taxon>
    </lineage>
</organism>
<sequence>MYRVPPQQFTPEPPRAMSPSSGTCVLLTPGNVLTVTFLSLGVVGTVCGNEDHDWCPEGAGTSFGVISLIGAGVITLLDRNVGREDDRSWSGRLQLLKRCAIHGRLRSRTHSQCQLMGSNNAVHTNAVYTHSASLS</sequence>
<keyword evidence="2" id="KW-1133">Transmembrane helix</keyword>
<reference evidence="3 4" key="1">
    <citation type="journal article" date="2016" name="Mol. Biol. Evol.">
        <title>Comparative Genomics of Early-Diverging Mushroom-Forming Fungi Provides Insights into the Origins of Lignocellulose Decay Capabilities.</title>
        <authorList>
            <person name="Nagy L.G."/>
            <person name="Riley R."/>
            <person name="Tritt A."/>
            <person name="Adam C."/>
            <person name="Daum C."/>
            <person name="Floudas D."/>
            <person name="Sun H."/>
            <person name="Yadav J.S."/>
            <person name="Pangilinan J."/>
            <person name="Larsson K.H."/>
            <person name="Matsuura K."/>
            <person name="Barry K."/>
            <person name="Labutti K."/>
            <person name="Kuo R."/>
            <person name="Ohm R.A."/>
            <person name="Bhattacharya S.S."/>
            <person name="Shirouzu T."/>
            <person name="Yoshinaga Y."/>
            <person name="Martin F.M."/>
            <person name="Grigoriev I.V."/>
            <person name="Hibbett D.S."/>
        </authorList>
    </citation>
    <scope>NUCLEOTIDE SEQUENCE [LARGE SCALE GENOMIC DNA]</scope>
    <source>
        <strain evidence="3 4">HHB12029</strain>
    </source>
</reference>
<keyword evidence="2" id="KW-0472">Membrane</keyword>
<evidence type="ECO:0000313" key="3">
    <source>
        <dbReference type="EMBL" id="KZV98011.1"/>
    </source>
</evidence>
<keyword evidence="4" id="KW-1185">Reference proteome</keyword>
<feature type="transmembrane region" description="Helical" evidence="2">
    <location>
        <begin position="24"/>
        <end position="46"/>
    </location>
</feature>
<dbReference type="EMBL" id="KV425923">
    <property type="protein sequence ID" value="KZV98011.1"/>
    <property type="molecule type" value="Genomic_DNA"/>
</dbReference>
<dbReference type="InParanoid" id="A0A165LLG8"/>
<protein>
    <submittedName>
        <fullName evidence="3">Uncharacterized protein</fullName>
    </submittedName>
</protein>
<feature type="region of interest" description="Disordered" evidence="1">
    <location>
        <begin position="1"/>
        <end position="20"/>
    </location>
</feature>
<gene>
    <name evidence="3" type="ORF">EXIGLDRAFT_332602</name>
</gene>
<dbReference type="AlphaFoldDB" id="A0A165LLG8"/>
<keyword evidence="2" id="KW-0812">Transmembrane</keyword>
<feature type="transmembrane region" description="Helical" evidence="2">
    <location>
        <begin position="58"/>
        <end position="77"/>
    </location>
</feature>
<accession>A0A165LLG8</accession>
<dbReference type="Proteomes" id="UP000077266">
    <property type="component" value="Unassembled WGS sequence"/>
</dbReference>
<evidence type="ECO:0000313" key="4">
    <source>
        <dbReference type="Proteomes" id="UP000077266"/>
    </source>
</evidence>
<evidence type="ECO:0000256" key="1">
    <source>
        <dbReference type="SAM" id="MobiDB-lite"/>
    </source>
</evidence>
<evidence type="ECO:0000256" key="2">
    <source>
        <dbReference type="SAM" id="Phobius"/>
    </source>
</evidence>
<name>A0A165LLG8_EXIGL</name>
<proteinExistence type="predicted"/>